<keyword evidence="3" id="KW-1185">Reference proteome</keyword>
<dbReference type="Proteomes" id="UP001501692">
    <property type="component" value="Unassembled WGS sequence"/>
</dbReference>
<evidence type="ECO:0000313" key="2">
    <source>
        <dbReference type="EMBL" id="GAA4970885.1"/>
    </source>
</evidence>
<protein>
    <recommendedName>
        <fullName evidence="4">Leucine-rich repeat domain-containing protein</fullName>
    </recommendedName>
</protein>
<name>A0ABP9HHJ7_9FLAO</name>
<evidence type="ECO:0000313" key="3">
    <source>
        <dbReference type="Proteomes" id="UP001501692"/>
    </source>
</evidence>
<organism evidence="2 3">
    <name type="scientific">Algibacter aquimarinus</name>
    <dbReference type="NCBI Taxonomy" id="1136748"/>
    <lineage>
        <taxon>Bacteria</taxon>
        <taxon>Pseudomonadati</taxon>
        <taxon>Bacteroidota</taxon>
        <taxon>Flavobacteriia</taxon>
        <taxon>Flavobacteriales</taxon>
        <taxon>Flavobacteriaceae</taxon>
        <taxon>Algibacter</taxon>
    </lineage>
</organism>
<dbReference type="SUPFAM" id="SSF52058">
    <property type="entry name" value="L domain-like"/>
    <property type="match status" value="1"/>
</dbReference>
<keyword evidence="1" id="KW-0732">Signal</keyword>
<feature type="signal peptide" evidence="1">
    <location>
        <begin position="1"/>
        <end position="18"/>
    </location>
</feature>
<evidence type="ECO:0008006" key="4">
    <source>
        <dbReference type="Google" id="ProtNLM"/>
    </source>
</evidence>
<sequence length="123" mass="14123">MKLVFVFLLTLFCTISYSQTINIPDQNFERVLVEEGIDSDKTVNGRVLRIDVQSVTFLDLFNKKIKSLKGIEEFTSLTYLDCRNNYLSSLDLSKNISLSTLYSDVNNSIKTSSNDLAFNWFDQ</sequence>
<reference evidence="3" key="1">
    <citation type="journal article" date="2019" name="Int. J. Syst. Evol. Microbiol.">
        <title>The Global Catalogue of Microorganisms (GCM) 10K type strain sequencing project: providing services to taxonomists for standard genome sequencing and annotation.</title>
        <authorList>
            <consortium name="The Broad Institute Genomics Platform"/>
            <consortium name="The Broad Institute Genome Sequencing Center for Infectious Disease"/>
            <person name="Wu L."/>
            <person name="Ma J."/>
        </authorList>
    </citation>
    <scope>NUCLEOTIDE SEQUENCE [LARGE SCALE GENOMIC DNA]</scope>
    <source>
        <strain evidence="3">JCM 18287</strain>
    </source>
</reference>
<evidence type="ECO:0000256" key="1">
    <source>
        <dbReference type="SAM" id="SignalP"/>
    </source>
</evidence>
<dbReference type="Gene3D" id="3.80.10.10">
    <property type="entry name" value="Ribonuclease Inhibitor"/>
    <property type="match status" value="1"/>
</dbReference>
<comment type="caution">
    <text evidence="2">The sequence shown here is derived from an EMBL/GenBank/DDBJ whole genome shotgun (WGS) entry which is preliminary data.</text>
</comment>
<feature type="chain" id="PRO_5047440608" description="Leucine-rich repeat domain-containing protein" evidence="1">
    <location>
        <begin position="19"/>
        <end position="123"/>
    </location>
</feature>
<dbReference type="EMBL" id="BAABJK010000006">
    <property type="protein sequence ID" value="GAA4970885.1"/>
    <property type="molecule type" value="Genomic_DNA"/>
</dbReference>
<dbReference type="RefSeq" id="WP_345168170.1">
    <property type="nucleotide sequence ID" value="NZ_BAABJK010000006.1"/>
</dbReference>
<dbReference type="InterPro" id="IPR032675">
    <property type="entry name" value="LRR_dom_sf"/>
</dbReference>
<gene>
    <name evidence="2" type="ORF">GCM10023315_21000</name>
</gene>
<proteinExistence type="predicted"/>
<accession>A0ABP9HHJ7</accession>